<evidence type="ECO:0000256" key="3">
    <source>
        <dbReference type="ARBA" id="ARBA00022723"/>
    </source>
</evidence>
<accession>A0ABZ1P3A3</accession>
<dbReference type="Gene3D" id="3.60.21.10">
    <property type="match status" value="1"/>
</dbReference>
<name>A0ABZ1P3A3_STRVL</name>
<keyword evidence="8" id="KW-1185">Reference proteome</keyword>
<feature type="domain" description="Radical SAM core" evidence="6">
    <location>
        <begin position="296"/>
        <end position="520"/>
    </location>
</feature>
<evidence type="ECO:0000313" key="7">
    <source>
        <dbReference type="EMBL" id="WUG98311.1"/>
    </source>
</evidence>
<evidence type="ECO:0000256" key="2">
    <source>
        <dbReference type="ARBA" id="ARBA00022691"/>
    </source>
</evidence>
<dbReference type="InterPro" id="IPR058240">
    <property type="entry name" value="rSAM_sf"/>
</dbReference>
<evidence type="ECO:0000256" key="4">
    <source>
        <dbReference type="ARBA" id="ARBA00023004"/>
    </source>
</evidence>
<proteinExistence type="inferred from homology"/>
<dbReference type="SFLD" id="SFLDG01067">
    <property type="entry name" value="SPASM/twitch_domain_containing"/>
    <property type="match status" value="1"/>
</dbReference>
<keyword evidence="2" id="KW-0949">S-adenosyl-L-methionine</keyword>
<dbReference type="InterPro" id="IPR007197">
    <property type="entry name" value="rSAM"/>
</dbReference>
<evidence type="ECO:0000313" key="8">
    <source>
        <dbReference type="Proteomes" id="UP001341259"/>
    </source>
</evidence>
<sequence length="559" mass="60201">MRIAVSGGPYGNPYALQAFVDDARARGCERLFCLGDLGGFGADVNALWPILADNDIECVAGNYDVAIARGDTDCGCGYRDAKDNEYAQLIYDHTLATTRRDFAAWMGALPTERRETIDGVDVHMVHGSTLALNDFWWESLPKEQHRLRAEASGADVVLCTHSGLPWQRRVADTLVVNVGVLGKPANDGRREVWYAILDLDGGRPTAELVPLSYDWQAQAASMRAAGLPEIFTETIETGWWTTCLEILPPRERSRGRFHLYRSTLPSGFRPADDGWGEGASAGAVEGDRPVVPLFGTAYFPSRLWVYTNFHCNLACDYCAVASSPKAAPRTLPASRFHTLVDEAVEAGFTELYVTGGEPFLHPDIVGLLDYATARLPTVVMTNAMLLRGRRAAGLPALVGRKLTVQTSLDGATPAAHDAHRGAGSWLRTLDGIRHLVGLGLPPRVALTETPDNTHEIPAVAELLAGLGLPAGHFAVRPLLRRGFSEAGAEIGEDSSIPELTVTADGLHWHPAGADLATSPDLYLAPAGTALAAGKTLVTERFFTARLNDGSLPRPVHCAV</sequence>
<dbReference type="InterPro" id="IPR024654">
    <property type="entry name" value="Calcineurin-like_PHP_lpxH"/>
</dbReference>
<evidence type="ECO:0000256" key="5">
    <source>
        <dbReference type="ARBA" id="ARBA00023014"/>
    </source>
</evidence>
<dbReference type="RefSeq" id="WP_328346020.1">
    <property type="nucleotide sequence ID" value="NZ_CP107906.1"/>
</dbReference>
<dbReference type="Pfam" id="PF04055">
    <property type="entry name" value="Radical_SAM"/>
    <property type="match status" value="1"/>
</dbReference>
<dbReference type="CDD" id="cd01335">
    <property type="entry name" value="Radical_SAM"/>
    <property type="match status" value="1"/>
</dbReference>
<evidence type="ECO:0000259" key="6">
    <source>
        <dbReference type="PROSITE" id="PS51918"/>
    </source>
</evidence>
<gene>
    <name evidence="7" type="ORF">OHB29_37985</name>
</gene>
<dbReference type="SUPFAM" id="SSF102114">
    <property type="entry name" value="Radical SAM enzymes"/>
    <property type="match status" value="1"/>
</dbReference>
<dbReference type="PANTHER" id="PTHR11228:SF22">
    <property type="entry name" value="PEPTIDE BIOSYNTHESIS PROTEIN YYDG-RELATED"/>
    <property type="match status" value="1"/>
</dbReference>
<dbReference type="InterPro" id="IPR029052">
    <property type="entry name" value="Metallo-depent_PP-like"/>
</dbReference>
<keyword evidence="4" id="KW-0408">Iron</keyword>
<dbReference type="InterPro" id="IPR013785">
    <property type="entry name" value="Aldolase_TIM"/>
</dbReference>
<keyword evidence="3" id="KW-0479">Metal-binding</keyword>
<organism evidence="7 8">
    <name type="scientific">Streptomyces violaceus</name>
    <name type="common">Streptomyces venezuelae</name>
    <dbReference type="NCBI Taxonomy" id="1936"/>
    <lineage>
        <taxon>Bacteria</taxon>
        <taxon>Bacillati</taxon>
        <taxon>Actinomycetota</taxon>
        <taxon>Actinomycetes</taxon>
        <taxon>Kitasatosporales</taxon>
        <taxon>Streptomycetaceae</taxon>
        <taxon>Streptomyces</taxon>
    </lineage>
</organism>
<protein>
    <submittedName>
        <fullName evidence="7">Radical SAM protein</fullName>
    </submittedName>
</protein>
<dbReference type="EMBL" id="CP107906">
    <property type="protein sequence ID" value="WUG98311.1"/>
    <property type="molecule type" value="Genomic_DNA"/>
</dbReference>
<dbReference type="PANTHER" id="PTHR11228">
    <property type="entry name" value="RADICAL SAM DOMAIN PROTEIN"/>
    <property type="match status" value="1"/>
</dbReference>
<dbReference type="SUPFAM" id="SSF56300">
    <property type="entry name" value="Metallo-dependent phosphatases"/>
    <property type="match status" value="1"/>
</dbReference>
<dbReference type="Pfam" id="PF12850">
    <property type="entry name" value="Metallophos_2"/>
    <property type="match status" value="1"/>
</dbReference>
<dbReference type="Gene3D" id="3.20.20.70">
    <property type="entry name" value="Aldolase class I"/>
    <property type="match status" value="1"/>
</dbReference>
<comment type="similarity">
    <text evidence="1">Belongs to the metallophosphoesterase superfamily. YfcE family.</text>
</comment>
<dbReference type="Proteomes" id="UP001341259">
    <property type="component" value="Chromosome"/>
</dbReference>
<evidence type="ECO:0000256" key="1">
    <source>
        <dbReference type="ARBA" id="ARBA00008950"/>
    </source>
</evidence>
<dbReference type="SFLD" id="SFLDS00029">
    <property type="entry name" value="Radical_SAM"/>
    <property type="match status" value="1"/>
</dbReference>
<dbReference type="PROSITE" id="PS51918">
    <property type="entry name" value="RADICAL_SAM"/>
    <property type="match status" value="1"/>
</dbReference>
<reference evidence="7 8" key="1">
    <citation type="submission" date="2022-10" db="EMBL/GenBank/DDBJ databases">
        <title>The complete genomes of actinobacterial strains from the NBC collection.</title>
        <authorList>
            <person name="Joergensen T.S."/>
            <person name="Alvarez Arevalo M."/>
            <person name="Sterndorff E.B."/>
            <person name="Faurdal D."/>
            <person name="Vuksanovic O."/>
            <person name="Mourched A.-S."/>
            <person name="Charusanti P."/>
            <person name="Shaw S."/>
            <person name="Blin K."/>
            <person name="Weber T."/>
        </authorList>
    </citation>
    <scope>NUCLEOTIDE SEQUENCE [LARGE SCALE GENOMIC DNA]</scope>
    <source>
        <strain evidence="7 8">NBC_00456</strain>
    </source>
</reference>
<dbReference type="InterPro" id="IPR050377">
    <property type="entry name" value="Radical_SAM_PqqE_MftC-like"/>
</dbReference>
<keyword evidence="5" id="KW-0411">Iron-sulfur</keyword>